<dbReference type="InterPro" id="IPR018822">
    <property type="entry name" value="UPF0646"/>
</dbReference>
<feature type="compositionally biased region" description="Polar residues" evidence="1">
    <location>
        <begin position="510"/>
        <end position="521"/>
    </location>
</feature>
<proteinExistence type="predicted"/>
<feature type="region of interest" description="Disordered" evidence="1">
    <location>
        <begin position="418"/>
        <end position="612"/>
    </location>
</feature>
<feature type="region of interest" description="Disordered" evidence="1">
    <location>
        <begin position="1"/>
        <end position="26"/>
    </location>
</feature>
<dbReference type="EMBL" id="MU001813">
    <property type="protein sequence ID" value="KAF2797143.1"/>
    <property type="molecule type" value="Genomic_DNA"/>
</dbReference>
<feature type="compositionally biased region" description="Polar residues" evidence="1">
    <location>
        <begin position="574"/>
        <end position="590"/>
    </location>
</feature>
<dbReference type="Pfam" id="PF10336">
    <property type="entry name" value="DUF2420"/>
    <property type="match status" value="1"/>
</dbReference>
<feature type="region of interest" description="Disordered" evidence="1">
    <location>
        <begin position="97"/>
        <end position="167"/>
    </location>
</feature>
<dbReference type="OrthoDB" id="5339076at2759"/>
<feature type="compositionally biased region" description="Acidic residues" evidence="1">
    <location>
        <begin position="425"/>
        <end position="439"/>
    </location>
</feature>
<accession>A0A6A6XM03</accession>
<protein>
    <submittedName>
        <fullName evidence="2">Uncharacterized protein</fullName>
    </submittedName>
</protein>
<sequence length="807" mass="88225">MATIAHPVSGLEVATPDAMDLHSDSGYDLGDGDIDFEFDSATAVQQDDDDLSLHDAAPDTGLTPLPDQDDFMADKDDLIEEDDIDYNDVEVVDAAQPSLNSPVIAQEATIDDDLIDYSDDEDERPSVIQDVAPRVDKTPEEQDATAESVTSQLNPGHGPAETHDQTVDEVDTYEYQEEEIDYDQELNQTADQACDNAPGPDWEHDANDEYREDLFLDNESQQQQEEKVHSEEKDADQHVQLADPVATEKIAQAEQNTVVDHDNEVDEPLHSHPVTINYDGSEYWLFKPDDSENDDDWLLSDPSIAKSNLLFLIQACRAAIGEEISNETEMGFRFDHFHNLELFEDSMTCLQVTLHSLINSYLKLHAQDGTTSPESFYITLQFRPRVRALLAELDKAIDGEIGYSGFNTAVATGQTAFNTPYSNEATDETYENLDGEEETEHNGDTVEQVEDYEEGVSHDISPQHNEHNEQSYENHSPYSHTDQANAHSVGEEGTTDNDAHQAVNVPDATATPSNNEQTPATRYSVEDDGDIIDYSDDEDATNDAQPDQASVHNPSPGSSTVQGDDAVYADINAEDSTNPTDPNEGDNQPGYSYDEGVADGQDGQDGNVELDGNFANYEEDTGAEASAYDGQAFDEEYDQGYGQDLSEQAFDAGDYSAQEANAGDDSYYYEDAGADQQEDLEFSAKAGDDNNIGVSNEAADQDEFADLADTFDTNAGETASVRGASHNLQEVGTNDVAEDDYITYEDDEDGAVEQPAVATSAAVETVAASSTGLDHEGSPQGHKRSFDEVVNGLDIGTDLSDSKRLRV</sequence>
<name>A0A6A6XM03_9PLEO</name>
<reference evidence="2" key="1">
    <citation type="journal article" date="2020" name="Stud. Mycol.">
        <title>101 Dothideomycetes genomes: a test case for predicting lifestyles and emergence of pathogens.</title>
        <authorList>
            <person name="Haridas S."/>
            <person name="Albert R."/>
            <person name="Binder M."/>
            <person name="Bloem J."/>
            <person name="Labutti K."/>
            <person name="Salamov A."/>
            <person name="Andreopoulos B."/>
            <person name="Baker S."/>
            <person name="Barry K."/>
            <person name="Bills G."/>
            <person name="Bluhm B."/>
            <person name="Cannon C."/>
            <person name="Castanera R."/>
            <person name="Culley D."/>
            <person name="Daum C."/>
            <person name="Ezra D."/>
            <person name="Gonzalez J."/>
            <person name="Henrissat B."/>
            <person name="Kuo A."/>
            <person name="Liang C."/>
            <person name="Lipzen A."/>
            <person name="Lutzoni F."/>
            <person name="Magnuson J."/>
            <person name="Mondo S."/>
            <person name="Nolan M."/>
            <person name="Ohm R."/>
            <person name="Pangilinan J."/>
            <person name="Park H.-J."/>
            <person name="Ramirez L."/>
            <person name="Alfaro M."/>
            <person name="Sun H."/>
            <person name="Tritt A."/>
            <person name="Yoshinaga Y."/>
            <person name="Zwiers L.-H."/>
            <person name="Turgeon B."/>
            <person name="Goodwin S."/>
            <person name="Spatafora J."/>
            <person name="Crous P."/>
            <person name="Grigoriev I."/>
        </authorList>
    </citation>
    <scope>NUCLEOTIDE SEQUENCE</scope>
    <source>
        <strain evidence="2">CBS 109.77</strain>
    </source>
</reference>
<feature type="compositionally biased region" description="Polar residues" evidence="1">
    <location>
        <begin position="473"/>
        <end position="486"/>
    </location>
</feature>
<feature type="compositionally biased region" description="Acidic residues" evidence="1">
    <location>
        <begin position="109"/>
        <end position="123"/>
    </location>
</feature>
<dbReference type="Proteomes" id="UP000799757">
    <property type="component" value="Unassembled WGS sequence"/>
</dbReference>
<evidence type="ECO:0000256" key="1">
    <source>
        <dbReference type="SAM" id="MobiDB-lite"/>
    </source>
</evidence>
<gene>
    <name evidence="2" type="ORF">K505DRAFT_148408</name>
</gene>
<feature type="region of interest" description="Disordered" evidence="1">
    <location>
        <begin position="767"/>
        <end position="789"/>
    </location>
</feature>
<feature type="compositionally biased region" description="Polar residues" evidence="1">
    <location>
        <begin position="542"/>
        <end position="562"/>
    </location>
</feature>
<dbReference type="AlphaFoldDB" id="A0A6A6XM03"/>
<evidence type="ECO:0000313" key="2">
    <source>
        <dbReference type="EMBL" id="KAF2797143.1"/>
    </source>
</evidence>
<feature type="compositionally biased region" description="Acidic residues" evidence="1">
    <location>
        <begin position="526"/>
        <end position="541"/>
    </location>
</feature>
<keyword evidence="3" id="KW-1185">Reference proteome</keyword>
<feature type="compositionally biased region" description="Polar residues" evidence="1">
    <location>
        <begin position="145"/>
        <end position="154"/>
    </location>
</feature>
<evidence type="ECO:0000313" key="3">
    <source>
        <dbReference type="Proteomes" id="UP000799757"/>
    </source>
</evidence>
<feature type="region of interest" description="Disordered" evidence="1">
    <location>
        <begin position="46"/>
        <end position="71"/>
    </location>
</feature>
<organism evidence="2 3">
    <name type="scientific">Melanomma pulvis-pyrius CBS 109.77</name>
    <dbReference type="NCBI Taxonomy" id="1314802"/>
    <lineage>
        <taxon>Eukaryota</taxon>
        <taxon>Fungi</taxon>
        <taxon>Dikarya</taxon>
        <taxon>Ascomycota</taxon>
        <taxon>Pezizomycotina</taxon>
        <taxon>Dothideomycetes</taxon>
        <taxon>Pleosporomycetidae</taxon>
        <taxon>Pleosporales</taxon>
        <taxon>Melanommataceae</taxon>
        <taxon>Melanomma</taxon>
    </lineage>
</organism>